<evidence type="ECO:0000256" key="3">
    <source>
        <dbReference type="SAM" id="MobiDB-lite"/>
    </source>
</evidence>
<evidence type="ECO:0000313" key="5">
    <source>
        <dbReference type="EnsemblPlants" id="AUR62042359-RA:cds"/>
    </source>
</evidence>
<evidence type="ECO:0000256" key="1">
    <source>
        <dbReference type="ARBA" id="ARBA00022729"/>
    </source>
</evidence>
<accession>A0A803N908</accession>
<feature type="domain" description="X8" evidence="4">
    <location>
        <begin position="28"/>
        <end position="94"/>
    </location>
</feature>
<dbReference type="OMA" id="MFSANTV"/>
<dbReference type="FunFam" id="1.20.58.1040:FF:000003">
    <property type="entry name" value="glucan endo-1,3-beta-glucosidase 7"/>
    <property type="match status" value="1"/>
</dbReference>
<dbReference type="Pfam" id="PF07983">
    <property type="entry name" value="X8"/>
    <property type="match status" value="1"/>
</dbReference>
<name>A0A803N908_CHEQI</name>
<dbReference type="InterPro" id="IPR012946">
    <property type="entry name" value="X8"/>
</dbReference>
<dbReference type="Proteomes" id="UP000596660">
    <property type="component" value="Unplaced"/>
</dbReference>
<sequence length="95" mass="10268">MSHSQTRPSPVGPPKSTARPAGPGPAKGWCVPKQQATVAQLQSNINYVCNQGVDCKPIQPGGACYNPNNVRAHATYAMNTFYQTKGRQPYQCDFS</sequence>
<evidence type="ECO:0000259" key="4">
    <source>
        <dbReference type="SMART" id="SM00768"/>
    </source>
</evidence>
<proteinExistence type="predicted"/>
<dbReference type="PANTHER" id="PTHR31044">
    <property type="entry name" value="BETA-1,3 GLUCANASE"/>
    <property type="match status" value="1"/>
</dbReference>
<dbReference type="EnsemblPlants" id="AUR62042359-RA">
    <property type="protein sequence ID" value="AUR62042359-RA:cds"/>
    <property type="gene ID" value="AUR62042359"/>
</dbReference>
<reference evidence="5" key="2">
    <citation type="submission" date="2021-03" db="UniProtKB">
        <authorList>
            <consortium name="EnsemblPlants"/>
        </authorList>
    </citation>
    <scope>IDENTIFICATION</scope>
</reference>
<organism evidence="5 6">
    <name type="scientific">Chenopodium quinoa</name>
    <name type="common">Quinoa</name>
    <dbReference type="NCBI Taxonomy" id="63459"/>
    <lineage>
        <taxon>Eukaryota</taxon>
        <taxon>Viridiplantae</taxon>
        <taxon>Streptophyta</taxon>
        <taxon>Embryophyta</taxon>
        <taxon>Tracheophyta</taxon>
        <taxon>Spermatophyta</taxon>
        <taxon>Magnoliopsida</taxon>
        <taxon>eudicotyledons</taxon>
        <taxon>Gunneridae</taxon>
        <taxon>Pentapetalae</taxon>
        <taxon>Caryophyllales</taxon>
        <taxon>Chenopodiaceae</taxon>
        <taxon>Chenopodioideae</taxon>
        <taxon>Atripliceae</taxon>
        <taxon>Chenopodium</taxon>
    </lineage>
</organism>
<dbReference type="AlphaFoldDB" id="A0A803N908"/>
<protein>
    <recommendedName>
        <fullName evidence="4">X8 domain-containing protein</fullName>
    </recommendedName>
</protein>
<keyword evidence="1" id="KW-0732">Signal</keyword>
<dbReference type="InterPro" id="IPR044788">
    <property type="entry name" value="X8_dom_prot"/>
</dbReference>
<evidence type="ECO:0000256" key="2">
    <source>
        <dbReference type="ARBA" id="ARBA00023157"/>
    </source>
</evidence>
<dbReference type="PANTHER" id="PTHR31044:SF130">
    <property type="entry name" value="CARBOHYDRATE-BINDING X8 DOMAIN SUPERFAMILY PROTEIN"/>
    <property type="match status" value="1"/>
</dbReference>
<dbReference type="Gramene" id="AUR62042359-RA">
    <property type="protein sequence ID" value="AUR62042359-RA:cds"/>
    <property type="gene ID" value="AUR62042359"/>
</dbReference>
<dbReference type="GO" id="GO:0009506">
    <property type="term" value="C:plasmodesma"/>
    <property type="evidence" value="ECO:0007669"/>
    <property type="project" value="UniProtKB-ARBA"/>
</dbReference>
<feature type="region of interest" description="Disordered" evidence="3">
    <location>
        <begin position="1"/>
        <end position="29"/>
    </location>
</feature>
<reference evidence="5" key="1">
    <citation type="journal article" date="2017" name="Nature">
        <title>The genome of Chenopodium quinoa.</title>
        <authorList>
            <person name="Jarvis D.E."/>
            <person name="Ho Y.S."/>
            <person name="Lightfoot D.J."/>
            <person name="Schmoeckel S.M."/>
            <person name="Li B."/>
            <person name="Borm T.J.A."/>
            <person name="Ohyanagi H."/>
            <person name="Mineta K."/>
            <person name="Michell C.T."/>
            <person name="Saber N."/>
            <person name="Kharbatia N.M."/>
            <person name="Rupper R.R."/>
            <person name="Sharp A.R."/>
            <person name="Dally N."/>
            <person name="Boughton B.A."/>
            <person name="Woo Y.H."/>
            <person name="Gao G."/>
            <person name="Schijlen E.G.W.M."/>
            <person name="Guo X."/>
            <person name="Momin A.A."/>
            <person name="Negrao S."/>
            <person name="Al-Babili S."/>
            <person name="Gehring C."/>
            <person name="Roessner U."/>
            <person name="Jung C."/>
            <person name="Murphy K."/>
            <person name="Arold S.T."/>
            <person name="Gojobori T."/>
            <person name="van der Linden C.G."/>
            <person name="van Loo E.N."/>
            <person name="Jellen E.N."/>
            <person name="Maughan P.J."/>
            <person name="Tester M."/>
        </authorList>
    </citation>
    <scope>NUCLEOTIDE SEQUENCE [LARGE SCALE GENOMIC DNA]</scope>
    <source>
        <strain evidence="5">cv. PI 614886</strain>
    </source>
</reference>
<dbReference type="SMART" id="SM00768">
    <property type="entry name" value="X8"/>
    <property type="match status" value="1"/>
</dbReference>
<keyword evidence="2" id="KW-1015">Disulfide bond</keyword>
<keyword evidence="6" id="KW-1185">Reference proteome</keyword>
<dbReference type="Gene3D" id="1.20.58.1040">
    <property type="match status" value="1"/>
</dbReference>
<evidence type="ECO:0000313" key="6">
    <source>
        <dbReference type="Proteomes" id="UP000596660"/>
    </source>
</evidence>